<reference evidence="1 2" key="1">
    <citation type="journal article" date="2024" name="Chem. Sci.">
        <title>Discovery of a lagriamide polyketide by integrated genome mining, isotopic labeling, and untargeted metabolomics.</title>
        <authorList>
            <person name="Fergusson C.H."/>
            <person name="Saulog J."/>
            <person name="Paulo B.S."/>
            <person name="Wilson D.M."/>
            <person name="Liu D.Y."/>
            <person name="Morehouse N.J."/>
            <person name="Waterworth S."/>
            <person name="Barkei J."/>
            <person name="Gray C.A."/>
            <person name="Kwan J.C."/>
            <person name="Eustaquio A.S."/>
            <person name="Linington R.G."/>
        </authorList>
    </citation>
    <scope>NUCLEOTIDE SEQUENCE [LARGE SCALE GENOMIC DNA]</scope>
    <source>
        <strain evidence="1 2">RL17-338-BIF-B</strain>
    </source>
</reference>
<evidence type="ECO:0008006" key="3">
    <source>
        <dbReference type="Google" id="ProtNLM"/>
    </source>
</evidence>
<organism evidence="1 2">
    <name type="scientific">Paraburkholderia acidicola</name>
    <dbReference type="NCBI Taxonomy" id="1912599"/>
    <lineage>
        <taxon>Bacteria</taxon>
        <taxon>Pseudomonadati</taxon>
        <taxon>Pseudomonadota</taxon>
        <taxon>Betaproteobacteria</taxon>
        <taxon>Burkholderiales</taxon>
        <taxon>Burkholderiaceae</taxon>
        <taxon>Paraburkholderia</taxon>
    </lineage>
</organism>
<geneLocation type="plasmid" evidence="1">
    <name>pl1</name>
</geneLocation>
<dbReference type="Proteomes" id="UP001469089">
    <property type="component" value="Unassembled WGS sequence"/>
</dbReference>
<sequence length="130" mass="14644">MLLPMPRHEIEAMSLQYHAALEALRMKQGSAHGLRILLQVIVLTGFIDEARRREIRVEVLVAAEQEINAAFERGAKDNQWTLDAQGEDLIAALLGWHDDQLRAAPMVVLLEAAGRLERLRKDKTAQRPST</sequence>
<evidence type="ECO:0000313" key="2">
    <source>
        <dbReference type="Proteomes" id="UP001469089"/>
    </source>
</evidence>
<keyword evidence="2" id="KW-1185">Reference proteome</keyword>
<comment type="caution">
    <text evidence="1">The sequence shown here is derived from an EMBL/GenBank/DDBJ whole genome shotgun (WGS) entry which is preliminary data.</text>
</comment>
<name>A0ABV1M1Y0_9BURK</name>
<protein>
    <recommendedName>
        <fullName evidence="3">Fis family transcriptional regulator</fullName>
    </recommendedName>
</protein>
<proteinExistence type="predicted"/>
<accession>A0ABV1M1Y0</accession>
<gene>
    <name evidence="1" type="ORF">N0A02_33765</name>
</gene>
<keyword evidence="1" id="KW-0614">Plasmid</keyword>
<dbReference type="EMBL" id="JAOALG010000003">
    <property type="protein sequence ID" value="MEQ5844425.1"/>
    <property type="molecule type" value="Genomic_DNA"/>
</dbReference>
<evidence type="ECO:0000313" key="1">
    <source>
        <dbReference type="EMBL" id="MEQ5844425.1"/>
    </source>
</evidence>
<dbReference type="RefSeq" id="WP_349546022.1">
    <property type="nucleotide sequence ID" value="NZ_JAOALG010000003.1"/>
</dbReference>